<evidence type="ECO:0000256" key="3">
    <source>
        <dbReference type="RuleBase" id="RU003457"/>
    </source>
</evidence>
<dbReference type="Proteomes" id="UP000386575">
    <property type="component" value="Unassembled WGS sequence"/>
</dbReference>
<evidence type="ECO:0000313" key="5">
    <source>
        <dbReference type="EMBL" id="KAB1085362.1"/>
    </source>
</evidence>
<accession>A0A6A1TKN3</accession>
<sequence length="297" mass="31424">MATAFKTAPVAASTRKIIHRTRGNGHGTIVRLMSPSDLGEHLKPFVFLDLFAGDMRQLAASMPLHPHSGIATITVFTEGDVGFEDPQAGKGTIGFGGVEWMRAGGGVWHGKELSGGKSALMQGFQLWIALPPELENGPVDSQYLEADQIPVVGPARVILGKHGGAQSPVRAPYGVNYLMVRLGAGESWTYTPEPGHSVAWLAVAQGSVSAASQVSKGDMVLFERGEGNITLAAGENGATFVLGSAVPHDHPLHLGYYSVHTTAEALEQGERRIEELAERLRTEGAGRNSSGGVPVFR</sequence>
<keyword evidence="2" id="KW-0408">Iron</keyword>
<dbReference type="Pfam" id="PF02678">
    <property type="entry name" value="Pirin"/>
    <property type="match status" value="1"/>
</dbReference>
<feature type="binding site" evidence="2">
    <location>
        <position position="109"/>
    </location>
    <ligand>
        <name>Fe cation</name>
        <dbReference type="ChEBI" id="CHEBI:24875"/>
    </ligand>
</feature>
<dbReference type="PIRSF" id="PIRSF006232">
    <property type="entry name" value="Pirin"/>
    <property type="match status" value="1"/>
</dbReference>
<feature type="binding site" evidence="2">
    <location>
        <position position="67"/>
    </location>
    <ligand>
        <name>Fe cation</name>
        <dbReference type="ChEBI" id="CHEBI:24875"/>
    </ligand>
</feature>
<organism evidence="5 6">
    <name type="scientific">Neorhizobium galegae</name>
    <name type="common">Rhizobium galegae</name>
    <dbReference type="NCBI Taxonomy" id="399"/>
    <lineage>
        <taxon>Bacteria</taxon>
        <taxon>Pseudomonadati</taxon>
        <taxon>Pseudomonadota</taxon>
        <taxon>Alphaproteobacteria</taxon>
        <taxon>Hyphomicrobiales</taxon>
        <taxon>Rhizobiaceae</taxon>
        <taxon>Rhizobium/Agrobacterium group</taxon>
        <taxon>Neorhizobium</taxon>
    </lineage>
</organism>
<feature type="binding site" evidence="2">
    <location>
        <position position="65"/>
    </location>
    <ligand>
        <name>Fe cation</name>
        <dbReference type="ChEBI" id="CHEBI:24875"/>
    </ligand>
</feature>
<dbReference type="InterPro" id="IPR003829">
    <property type="entry name" value="Pirin_N_dom"/>
</dbReference>
<dbReference type="RefSeq" id="WP_151041019.1">
    <property type="nucleotide sequence ID" value="NZ_VZUL01000002.1"/>
</dbReference>
<comment type="caution">
    <text evidence="5">The sequence shown here is derived from an EMBL/GenBank/DDBJ whole genome shotgun (WGS) entry which is preliminary data.</text>
</comment>
<dbReference type="PANTHER" id="PTHR13903">
    <property type="entry name" value="PIRIN-RELATED"/>
    <property type="match status" value="1"/>
</dbReference>
<dbReference type="PANTHER" id="PTHR13903:SF8">
    <property type="entry name" value="PIRIN"/>
    <property type="match status" value="1"/>
</dbReference>
<evidence type="ECO:0000313" key="6">
    <source>
        <dbReference type="Proteomes" id="UP000386575"/>
    </source>
</evidence>
<dbReference type="InterPro" id="IPR012093">
    <property type="entry name" value="Pirin"/>
</dbReference>
<feature type="domain" description="Pirin N-terminal" evidence="4">
    <location>
        <begin position="38"/>
        <end position="128"/>
    </location>
</feature>
<name>A0A6A1TKN3_NEOGA</name>
<evidence type="ECO:0000256" key="1">
    <source>
        <dbReference type="ARBA" id="ARBA00008416"/>
    </source>
</evidence>
<dbReference type="InterPro" id="IPR014710">
    <property type="entry name" value="RmlC-like_jellyroll"/>
</dbReference>
<comment type="similarity">
    <text evidence="1 3">Belongs to the pirin family.</text>
</comment>
<comment type="cofactor">
    <cofactor evidence="2">
        <name>Fe cation</name>
        <dbReference type="ChEBI" id="CHEBI:24875"/>
    </cofactor>
    <text evidence="2">Binds 1 Fe cation per subunit.</text>
</comment>
<protein>
    <submittedName>
        <fullName evidence="5">Pirin family protein</fullName>
    </submittedName>
</protein>
<dbReference type="GO" id="GO:0046872">
    <property type="term" value="F:metal ion binding"/>
    <property type="evidence" value="ECO:0007669"/>
    <property type="project" value="UniProtKB-KW"/>
</dbReference>
<dbReference type="InterPro" id="IPR011051">
    <property type="entry name" value="RmlC_Cupin_sf"/>
</dbReference>
<dbReference type="Gene3D" id="2.60.120.10">
    <property type="entry name" value="Jelly Rolls"/>
    <property type="match status" value="1"/>
</dbReference>
<dbReference type="SUPFAM" id="SSF51182">
    <property type="entry name" value="RmlC-like cupins"/>
    <property type="match status" value="1"/>
</dbReference>
<reference evidence="5 6" key="1">
    <citation type="submission" date="2019-09" db="EMBL/GenBank/DDBJ databases">
        <title>Genome sequencing of Ng87 strain.</title>
        <authorList>
            <person name="Karasev E.S."/>
            <person name="Andronov E."/>
        </authorList>
    </citation>
    <scope>NUCLEOTIDE SEQUENCE [LARGE SCALE GENOMIC DNA]</scope>
    <source>
        <strain evidence="5 6">Ng87</strain>
    </source>
</reference>
<dbReference type="AlphaFoldDB" id="A0A6A1TKN3"/>
<keyword evidence="2" id="KW-0479">Metal-binding</keyword>
<dbReference type="EMBL" id="VZUL01000002">
    <property type="protein sequence ID" value="KAB1085362.1"/>
    <property type="molecule type" value="Genomic_DNA"/>
</dbReference>
<evidence type="ECO:0000256" key="2">
    <source>
        <dbReference type="PIRSR" id="PIRSR006232-1"/>
    </source>
</evidence>
<evidence type="ECO:0000259" key="4">
    <source>
        <dbReference type="Pfam" id="PF02678"/>
    </source>
</evidence>
<proteinExistence type="inferred from homology"/>
<feature type="binding site" evidence="2">
    <location>
        <position position="112"/>
    </location>
    <ligand>
        <name>Fe cation</name>
        <dbReference type="ChEBI" id="CHEBI:24875"/>
    </ligand>
</feature>
<gene>
    <name evidence="5" type="ORF">F4V91_02265</name>
</gene>